<accession>A0ACC1SL41</accession>
<comment type="caution">
    <text evidence="1">The sequence shown here is derived from an EMBL/GenBank/DDBJ whole genome shotgun (WGS) entry which is preliminary data.</text>
</comment>
<reference evidence="1" key="1">
    <citation type="submission" date="2022-07" db="EMBL/GenBank/DDBJ databases">
        <title>Genome Sequence of Phlebia brevispora.</title>
        <authorList>
            <person name="Buettner E."/>
        </authorList>
    </citation>
    <scope>NUCLEOTIDE SEQUENCE</scope>
    <source>
        <strain evidence="1">MPL23</strain>
    </source>
</reference>
<evidence type="ECO:0000313" key="1">
    <source>
        <dbReference type="EMBL" id="KAJ3541971.1"/>
    </source>
</evidence>
<proteinExistence type="predicted"/>
<protein>
    <submittedName>
        <fullName evidence="1">Uncharacterized protein</fullName>
    </submittedName>
</protein>
<dbReference type="EMBL" id="JANHOG010001180">
    <property type="protein sequence ID" value="KAJ3541971.1"/>
    <property type="molecule type" value="Genomic_DNA"/>
</dbReference>
<gene>
    <name evidence="1" type="ORF">NM688_g6020</name>
</gene>
<evidence type="ECO:0000313" key="2">
    <source>
        <dbReference type="Proteomes" id="UP001148662"/>
    </source>
</evidence>
<keyword evidence="2" id="KW-1185">Reference proteome</keyword>
<sequence>MAPADLRIPYGGQYGASSSSNLLSAPPPSPGRAPPSIRSVSSVSSLRSQSDSRYAAAGDASMRGGIPPSISDKFAMSPDPAAWGAELSPNHREPDDDLHNPDPRRDRKNDKGGTIFTARGIVNLGCLLILFVGMAMLFAGYPIISHFMKKPQATYGGFNLGGTNATGQVPSMAGNWGLIDLDTPQEAYNKADYINGVQWELVFSDEFNRDGRSFYPGDDPYWEAVDLHYWETNNMEWYDPSAITTKNGSLVVTLSNKETHDLDYQGGMMSTWNKFCFTGGLVEVSVVLPGINNVVGLWPAIWSMGNLGRAGYGASLEGMWPYTYDSCDVGTLANQTLNGLPLAATTGGDPSNGDVLSFLPGQRLSRCTCPGESHPGPMHTDGTYVGRSAPEIDVFEAQVRAVPGQTILSGQVSQSAQWGPFNAGYEWLNTTDNLIIPNTTTSWLNPYMGGVEQQATSGVTITNDEAYELTGNQYAVYGYQYKPGFDDAYIGWIANGELAWQLKQPGMAADSRVEIGGRPVPQEPMYLIVNLGMSQNFGTVDLEHLTFPTTLKVDYIRVYQDPSAKNIGCDPDDFPTAAYINHFSLANSSGFRLGHAIPIWNFPVPVARDMLKAQVMQNLYPPVSNFTFSAAVTNEAASLLHSATVNMQSAISMLSHAARPSVLPQLSVPRFSLLEDDTSLPPIVESPVQRIGSNGDMITLMKTLQDYEKRGLGPGDALKALDGVRVLFSGLR</sequence>
<name>A0ACC1SL41_9APHY</name>
<dbReference type="Proteomes" id="UP001148662">
    <property type="component" value="Unassembled WGS sequence"/>
</dbReference>
<organism evidence="1 2">
    <name type="scientific">Phlebia brevispora</name>
    <dbReference type="NCBI Taxonomy" id="194682"/>
    <lineage>
        <taxon>Eukaryota</taxon>
        <taxon>Fungi</taxon>
        <taxon>Dikarya</taxon>
        <taxon>Basidiomycota</taxon>
        <taxon>Agaricomycotina</taxon>
        <taxon>Agaricomycetes</taxon>
        <taxon>Polyporales</taxon>
        <taxon>Meruliaceae</taxon>
        <taxon>Phlebia</taxon>
    </lineage>
</organism>